<dbReference type="SMART" id="SM00320">
    <property type="entry name" value="WD40"/>
    <property type="match status" value="1"/>
</dbReference>
<feature type="non-terminal residue" evidence="3">
    <location>
        <position position="91"/>
    </location>
</feature>
<dbReference type="InterPro" id="IPR001680">
    <property type="entry name" value="WD40_rpt"/>
</dbReference>
<evidence type="ECO:0000256" key="2">
    <source>
        <dbReference type="SAM" id="MobiDB-lite"/>
    </source>
</evidence>
<dbReference type="PROSITE" id="PS50082">
    <property type="entry name" value="WD_REPEATS_2"/>
    <property type="match status" value="1"/>
</dbReference>
<organism evidence="3 4">
    <name type="scientific">Rhizopogon vesiculosus</name>
    <dbReference type="NCBI Taxonomy" id="180088"/>
    <lineage>
        <taxon>Eukaryota</taxon>
        <taxon>Fungi</taxon>
        <taxon>Dikarya</taxon>
        <taxon>Basidiomycota</taxon>
        <taxon>Agaricomycotina</taxon>
        <taxon>Agaricomycetes</taxon>
        <taxon>Agaricomycetidae</taxon>
        <taxon>Boletales</taxon>
        <taxon>Suillineae</taxon>
        <taxon>Rhizopogonaceae</taxon>
        <taxon>Rhizopogon</taxon>
    </lineage>
</organism>
<evidence type="ECO:0000313" key="3">
    <source>
        <dbReference type="EMBL" id="OJA19712.1"/>
    </source>
</evidence>
<keyword evidence="1" id="KW-0853">WD repeat</keyword>
<dbReference type="Pfam" id="PF00400">
    <property type="entry name" value="WD40"/>
    <property type="match status" value="1"/>
</dbReference>
<dbReference type="SUPFAM" id="SSF50998">
    <property type="entry name" value="Quinoprotein alcohol dehydrogenase-like"/>
    <property type="match status" value="1"/>
</dbReference>
<name>A0A1J8R1M2_9AGAM</name>
<dbReference type="OrthoDB" id="6262491at2759"/>
<keyword evidence="4" id="KW-1185">Reference proteome</keyword>
<proteinExistence type="predicted"/>
<accession>A0A1J8R1M2</accession>
<gene>
    <name evidence="3" type="ORF">AZE42_11132</name>
</gene>
<dbReference type="InterPro" id="IPR011047">
    <property type="entry name" value="Quinoprotein_ADH-like_sf"/>
</dbReference>
<dbReference type="EMBL" id="LVVM01000914">
    <property type="protein sequence ID" value="OJA19712.1"/>
    <property type="molecule type" value="Genomic_DNA"/>
</dbReference>
<dbReference type="Gene3D" id="2.130.10.10">
    <property type="entry name" value="YVTN repeat-like/Quinoprotein amine dehydrogenase"/>
    <property type="match status" value="1"/>
</dbReference>
<reference evidence="3 4" key="1">
    <citation type="submission" date="2016-03" db="EMBL/GenBank/DDBJ databases">
        <title>Comparative genomics of the ectomycorrhizal sister species Rhizopogon vinicolor and Rhizopogon vesiculosus (Basidiomycota: Boletales) reveals a divergence of the mating type B locus.</title>
        <authorList>
            <person name="Mujic A.B."/>
            <person name="Kuo A."/>
            <person name="Tritt A."/>
            <person name="Lipzen A."/>
            <person name="Chen C."/>
            <person name="Johnson J."/>
            <person name="Sharma A."/>
            <person name="Barry K."/>
            <person name="Grigoriev I.V."/>
            <person name="Spatafora J.W."/>
        </authorList>
    </citation>
    <scope>NUCLEOTIDE SEQUENCE [LARGE SCALE GENOMIC DNA]</scope>
    <source>
        <strain evidence="3 4">AM-OR11-056</strain>
    </source>
</reference>
<dbReference type="PROSITE" id="PS50294">
    <property type="entry name" value="WD_REPEATS_REGION"/>
    <property type="match status" value="1"/>
</dbReference>
<feature type="region of interest" description="Disordered" evidence="2">
    <location>
        <begin position="1"/>
        <end position="21"/>
    </location>
</feature>
<dbReference type="Proteomes" id="UP000183567">
    <property type="component" value="Unassembled WGS sequence"/>
</dbReference>
<sequence length="91" mass="10134">MKDNKQSAETRQDPVKTFDGHEGHITSIATFTDGKRIVTGSDDKTIRIWRLPDGREMKKWNVKQKVGALIILRDGKQVVSAEGDDPGDEGL</sequence>
<feature type="repeat" description="WD" evidence="1">
    <location>
        <begin position="18"/>
        <end position="59"/>
    </location>
</feature>
<dbReference type="STRING" id="180088.A0A1J8R1M2"/>
<evidence type="ECO:0000256" key="1">
    <source>
        <dbReference type="PROSITE-ProRule" id="PRU00221"/>
    </source>
</evidence>
<protein>
    <submittedName>
        <fullName evidence="3">Uncharacterized protein</fullName>
    </submittedName>
</protein>
<dbReference type="AlphaFoldDB" id="A0A1J8R1M2"/>
<comment type="caution">
    <text evidence="3">The sequence shown here is derived from an EMBL/GenBank/DDBJ whole genome shotgun (WGS) entry which is preliminary data.</text>
</comment>
<dbReference type="InterPro" id="IPR015943">
    <property type="entry name" value="WD40/YVTN_repeat-like_dom_sf"/>
</dbReference>
<evidence type="ECO:0000313" key="4">
    <source>
        <dbReference type="Proteomes" id="UP000183567"/>
    </source>
</evidence>